<evidence type="ECO:0000313" key="10">
    <source>
        <dbReference type="Proteomes" id="UP000179807"/>
    </source>
</evidence>
<dbReference type="PANTHER" id="PTHR36838:SF3">
    <property type="entry name" value="TRANSPORTER AUXIN EFFLUX CARRIER EC FAMILY"/>
    <property type="match status" value="1"/>
</dbReference>
<feature type="transmembrane region" description="Helical" evidence="8">
    <location>
        <begin position="6"/>
        <end position="25"/>
    </location>
</feature>
<keyword evidence="10" id="KW-1185">Reference proteome</keyword>
<feature type="transmembrane region" description="Helical" evidence="8">
    <location>
        <begin position="67"/>
        <end position="90"/>
    </location>
</feature>
<dbReference type="VEuPathDB" id="TrichDB:TRFO_05463"/>
<accession>A0A1J4KAS1</accession>
<sequence length="402" mass="45525">MKSINYLTFFEIAFSNFTISAIGYLCGFLKMFTSHEVSLILSIVNNISVPLLIFREVGRNGLKPKTWAPLLVSFLVEIIMHLILLIPLLFRKSGRRFQYLTSILSTTYFNGIYCGMTITQIVYGIDYSYIVVYCYIIHYIFVIPFHNILIYLCSEAVPEPDSDEIPNQTGNLEHGEKGEEEEEVLEDVIDEGDVENHVVVEIPASSSENSDSVEPVYDDPNDESSAHAGETPTGKNPNARPPLWRVILFSFLTFQNVCLILGLIWAATGWTMPLFLDTFTNDHEKAVMSVGLFAIGAYMWDHPFLGGNVQEVSLYFILHSVGMPLLAILFCFLLDLDHKVSVIVTLVHAMPCGLLGYSLSLHYQLKLLSPTFTFFWNNLLALPIQMLWVVIINETHLFQIEE</sequence>
<proteinExistence type="predicted"/>
<evidence type="ECO:0000256" key="1">
    <source>
        <dbReference type="ARBA" id="ARBA00004141"/>
    </source>
</evidence>
<dbReference type="EMBL" id="MLAK01000716">
    <property type="protein sequence ID" value="OHT06774.1"/>
    <property type="molecule type" value="Genomic_DNA"/>
</dbReference>
<feature type="transmembrane region" description="Helical" evidence="8">
    <location>
        <begin position="129"/>
        <end position="152"/>
    </location>
</feature>
<dbReference type="RefSeq" id="XP_068359910.1">
    <property type="nucleotide sequence ID" value="XM_068492505.1"/>
</dbReference>
<evidence type="ECO:0000256" key="5">
    <source>
        <dbReference type="ARBA" id="ARBA00022989"/>
    </source>
</evidence>
<organism evidence="9 10">
    <name type="scientific">Tritrichomonas foetus</name>
    <dbReference type="NCBI Taxonomy" id="1144522"/>
    <lineage>
        <taxon>Eukaryota</taxon>
        <taxon>Metamonada</taxon>
        <taxon>Parabasalia</taxon>
        <taxon>Tritrichomonadida</taxon>
        <taxon>Tritrichomonadidae</taxon>
        <taxon>Tritrichomonas</taxon>
    </lineage>
</organism>
<dbReference type="AlphaFoldDB" id="A0A1J4KAS1"/>
<feature type="region of interest" description="Disordered" evidence="7">
    <location>
        <begin position="162"/>
        <end position="184"/>
    </location>
</feature>
<dbReference type="OrthoDB" id="10509925at2759"/>
<dbReference type="Pfam" id="PF03547">
    <property type="entry name" value="Mem_trans"/>
    <property type="match status" value="1"/>
</dbReference>
<evidence type="ECO:0000256" key="6">
    <source>
        <dbReference type="ARBA" id="ARBA00023136"/>
    </source>
</evidence>
<evidence type="ECO:0000256" key="3">
    <source>
        <dbReference type="ARBA" id="ARBA00022475"/>
    </source>
</evidence>
<evidence type="ECO:0000256" key="4">
    <source>
        <dbReference type="ARBA" id="ARBA00022692"/>
    </source>
</evidence>
<comment type="caution">
    <text evidence="9">The sequence shown here is derived from an EMBL/GenBank/DDBJ whole genome shotgun (WGS) entry which is preliminary data.</text>
</comment>
<dbReference type="PANTHER" id="PTHR36838">
    <property type="entry name" value="AUXIN EFFLUX CARRIER FAMILY PROTEIN"/>
    <property type="match status" value="1"/>
</dbReference>
<protein>
    <submittedName>
        <fullName evidence="9">Auxin Efflux Carrier family protein</fullName>
    </submittedName>
</protein>
<keyword evidence="2" id="KW-0813">Transport</keyword>
<gene>
    <name evidence="9" type="ORF">TRFO_05463</name>
</gene>
<feature type="transmembrane region" description="Helical" evidence="8">
    <location>
        <begin position="340"/>
        <end position="360"/>
    </location>
</feature>
<feature type="region of interest" description="Disordered" evidence="7">
    <location>
        <begin position="205"/>
        <end position="237"/>
    </location>
</feature>
<feature type="transmembrane region" description="Helical" evidence="8">
    <location>
        <begin position="243"/>
        <end position="266"/>
    </location>
</feature>
<evidence type="ECO:0000313" key="9">
    <source>
        <dbReference type="EMBL" id="OHT06774.1"/>
    </source>
</evidence>
<dbReference type="InterPro" id="IPR004776">
    <property type="entry name" value="Mem_transp_PIN-like"/>
</dbReference>
<comment type="subcellular location">
    <subcellularLocation>
        <location evidence="1">Membrane</location>
        <topology evidence="1">Multi-pass membrane protein</topology>
    </subcellularLocation>
</comment>
<keyword evidence="3" id="KW-1003">Cell membrane</keyword>
<dbReference type="GO" id="GO:0055085">
    <property type="term" value="P:transmembrane transport"/>
    <property type="evidence" value="ECO:0007669"/>
    <property type="project" value="InterPro"/>
</dbReference>
<name>A0A1J4KAS1_9EUKA</name>
<dbReference type="GeneID" id="94827209"/>
<dbReference type="GO" id="GO:0016020">
    <property type="term" value="C:membrane"/>
    <property type="evidence" value="ECO:0007669"/>
    <property type="project" value="UniProtKB-SubCell"/>
</dbReference>
<feature type="transmembrane region" description="Helical" evidence="8">
    <location>
        <begin position="102"/>
        <end position="123"/>
    </location>
</feature>
<evidence type="ECO:0000256" key="2">
    <source>
        <dbReference type="ARBA" id="ARBA00022448"/>
    </source>
</evidence>
<feature type="transmembrane region" description="Helical" evidence="8">
    <location>
        <begin position="372"/>
        <end position="392"/>
    </location>
</feature>
<evidence type="ECO:0000256" key="8">
    <source>
        <dbReference type="SAM" id="Phobius"/>
    </source>
</evidence>
<feature type="transmembrane region" description="Helical" evidence="8">
    <location>
        <begin position="312"/>
        <end position="334"/>
    </location>
</feature>
<evidence type="ECO:0000256" key="7">
    <source>
        <dbReference type="SAM" id="MobiDB-lite"/>
    </source>
</evidence>
<keyword evidence="6 8" id="KW-0472">Membrane</keyword>
<keyword evidence="5 8" id="KW-1133">Transmembrane helix</keyword>
<keyword evidence="4 8" id="KW-0812">Transmembrane</keyword>
<dbReference type="Proteomes" id="UP000179807">
    <property type="component" value="Unassembled WGS sequence"/>
</dbReference>
<reference evidence="9" key="1">
    <citation type="submission" date="2016-10" db="EMBL/GenBank/DDBJ databases">
        <authorList>
            <person name="Benchimol M."/>
            <person name="Almeida L.G."/>
            <person name="Vasconcelos A.T."/>
            <person name="Perreira-Neves A."/>
            <person name="Rosa I.A."/>
            <person name="Tasca T."/>
            <person name="Bogo M.R."/>
            <person name="de Souza W."/>
        </authorList>
    </citation>
    <scope>NUCLEOTIDE SEQUENCE [LARGE SCALE GENOMIC DNA]</scope>
    <source>
        <strain evidence="9">K</strain>
    </source>
</reference>